<sequence>MGRSTLAKKQRAKRIGGCYKCARWNCDTRCTSVGFVSKNQEDKITFIKDGLSKESMDKILQQILETHP</sequence>
<reference evidence="1" key="1">
    <citation type="submission" date="2019-12" db="EMBL/GenBank/DDBJ databases">
        <authorList>
            <person name="Scholes J."/>
        </authorList>
    </citation>
    <scope>NUCLEOTIDE SEQUENCE</scope>
</reference>
<keyword evidence="2" id="KW-1185">Reference proteome</keyword>
<protein>
    <submittedName>
        <fullName evidence="1">Uncharacterized protein</fullName>
    </submittedName>
</protein>
<feature type="non-terminal residue" evidence="1">
    <location>
        <position position="68"/>
    </location>
</feature>
<proteinExistence type="predicted"/>
<feature type="non-terminal residue" evidence="1">
    <location>
        <position position="1"/>
    </location>
</feature>
<dbReference type="OrthoDB" id="1711934at2759"/>
<accession>A0A9N7RME2</accession>
<evidence type="ECO:0000313" key="1">
    <source>
        <dbReference type="EMBL" id="CAA0836899.1"/>
    </source>
</evidence>
<name>A0A9N7RME2_STRHE</name>
<dbReference type="InterPro" id="IPR008891">
    <property type="entry name" value="Viral_NABP"/>
</dbReference>
<dbReference type="EMBL" id="CACSLK010030184">
    <property type="protein sequence ID" value="CAA0836899.1"/>
    <property type="molecule type" value="Genomic_DNA"/>
</dbReference>
<dbReference type="Proteomes" id="UP001153555">
    <property type="component" value="Unassembled WGS sequence"/>
</dbReference>
<comment type="caution">
    <text evidence="1">The sequence shown here is derived from an EMBL/GenBank/DDBJ whole genome shotgun (WGS) entry which is preliminary data.</text>
</comment>
<evidence type="ECO:0000313" key="2">
    <source>
        <dbReference type="Proteomes" id="UP001153555"/>
    </source>
</evidence>
<organism evidence="1 2">
    <name type="scientific">Striga hermonthica</name>
    <name type="common">Purple witchweed</name>
    <name type="synonym">Buchnera hermonthica</name>
    <dbReference type="NCBI Taxonomy" id="68872"/>
    <lineage>
        <taxon>Eukaryota</taxon>
        <taxon>Viridiplantae</taxon>
        <taxon>Streptophyta</taxon>
        <taxon>Embryophyta</taxon>
        <taxon>Tracheophyta</taxon>
        <taxon>Spermatophyta</taxon>
        <taxon>Magnoliopsida</taxon>
        <taxon>eudicotyledons</taxon>
        <taxon>Gunneridae</taxon>
        <taxon>Pentapetalae</taxon>
        <taxon>asterids</taxon>
        <taxon>lamiids</taxon>
        <taxon>Lamiales</taxon>
        <taxon>Orobanchaceae</taxon>
        <taxon>Buchnereae</taxon>
        <taxon>Striga</taxon>
    </lineage>
</organism>
<dbReference type="Pfam" id="PF05515">
    <property type="entry name" value="Viral_NABP"/>
    <property type="match status" value="1"/>
</dbReference>
<gene>
    <name evidence="1" type="ORF">SHERM_03936</name>
</gene>
<dbReference type="AlphaFoldDB" id="A0A9N7RME2"/>